<dbReference type="HOGENOM" id="CLU_055313_0_0_2"/>
<evidence type="ECO:0000259" key="5">
    <source>
        <dbReference type="Pfam" id="PF18089"/>
    </source>
</evidence>
<dbReference type="Proteomes" id="UP000028501">
    <property type="component" value="Chromosome"/>
</dbReference>
<dbReference type="KEGG" id="afg:AFULGI_00017170"/>
<comment type="cofactor">
    <cofactor evidence="1">
        <name>Zn(2+)</name>
        <dbReference type="ChEBI" id="CHEBI:29105"/>
    </cofactor>
</comment>
<dbReference type="Pfam" id="PF18089">
    <property type="entry name" value="DAPG_hydrolase"/>
    <property type="match status" value="1"/>
</dbReference>
<evidence type="ECO:0000256" key="4">
    <source>
        <dbReference type="ARBA" id="ARBA00022833"/>
    </source>
</evidence>
<evidence type="ECO:0000256" key="2">
    <source>
        <dbReference type="ARBA" id="ARBA00022723"/>
    </source>
</evidence>
<sequence>MEKSAYEKYLIKPLTPLPWEHRLILEKGEDIPLEGVLSFSEKDKMLDEGYLPYENGFHHFPDGRAYVACLTKMPKVSAEMIYWWFRWHSEEAIRYQIWYPGKHFDVRTDETGSTHYVTEDVGTGKQRIVIRFMTPAEFGFSKEKLETIDLKRNAIICARVGAEIPGHVVWHTWMCHYAREAEKGVELRSRFWIGEEIEVSGPLALILARLLNRQAVKRRMIPGNIGRHMFHHCAQEYHHLAEILPEVYEEFGGMS</sequence>
<dbReference type="GeneID" id="24795214"/>
<dbReference type="AlphaFoldDB" id="A0A075WEP8"/>
<dbReference type="GO" id="GO:0046872">
    <property type="term" value="F:metal ion binding"/>
    <property type="evidence" value="ECO:0007669"/>
    <property type="project" value="UniProtKB-KW"/>
</dbReference>
<dbReference type="EMBL" id="CP006577">
    <property type="protein sequence ID" value="AIG98476.1"/>
    <property type="molecule type" value="Genomic_DNA"/>
</dbReference>
<dbReference type="RefSeq" id="WP_231487689.1">
    <property type="nucleotide sequence ID" value="NZ_CP006577.1"/>
</dbReference>
<evidence type="ECO:0000256" key="1">
    <source>
        <dbReference type="ARBA" id="ARBA00001947"/>
    </source>
</evidence>
<feature type="domain" description="DAPG hydrolase PhiG" evidence="5">
    <location>
        <begin position="38"/>
        <end position="249"/>
    </location>
</feature>
<evidence type="ECO:0000313" key="6">
    <source>
        <dbReference type="EMBL" id="AIG98476.1"/>
    </source>
</evidence>
<reference evidence="6 7" key="1">
    <citation type="submission" date="2013-07" db="EMBL/GenBank/DDBJ databases">
        <title>Genome of Archaeoglobus fulgidus.</title>
        <authorList>
            <person name="Fiebig A."/>
            <person name="Birkeland N.-K."/>
        </authorList>
    </citation>
    <scope>NUCLEOTIDE SEQUENCE [LARGE SCALE GENOMIC DNA]</scope>
    <source>
        <strain evidence="6 7">DSM 8774</strain>
    </source>
</reference>
<name>A0A075WEP8_ARCFL</name>
<protein>
    <recommendedName>
        <fullName evidence="5">DAPG hydrolase PhiG domain-containing protein</fullName>
    </recommendedName>
</protein>
<evidence type="ECO:0000256" key="3">
    <source>
        <dbReference type="ARBA" id="ARBA00022801"/>
    </source>
</evidence>
<gene>
    <name evidence="6" type="ORF">AFULGI_00017170</name>
</gene>
<keyword evidence="3" id="KW-0378">Hydrolase</keyword>
<keyword evidence="2" id="KW-0479">Metal-binding</keyword>
<proteinExistence type="predicted"/>
<keyword evidence="4" id="KW-0862">Zinc</keyword>
<organism evidence="6 7">
    <name type="scientific">Archaeoglobus fulgidus DSM 8774</name>
    <dbReference type="NCBI Taxonomy" id="1344584"/>
    <lineage>
        <taxon>Archaea</taxon>
        <taxon>Methanobacteriati</taxon>
        <taxon>Methanobacteriota</taxon>
        <taxon>Archaeoglobi</taxon>
        <taxon>Archaeoglobales</taxon>
        <taxon>Archaeoglobaceae</taxon>
        <taxon>Archaeoglobus</taxon>
    </lineage>
</organism>
<dbReference type="GO" id="GO:0016787">
    <property type="term" value="F:hydrolase activity"/>
    <property type="evidence" value="ECO:0007669"/>
    <property type="project" value="UniProtKB-KW"/>
</dbReference>
<dbReference type="InterPro" id="IPR041526">
    <property type="entry name" value="DAPG_hydrolase"/>
</dbReference>
<accession>A0A075WEP8</accession>
<evidence type="ECO:0000313" key="7">
    <source>
        <dbReference type="Proteomes" id="UP000028501"/>
    </source>
</evidence>